<dbReference type="Proteomes" id="UP000545761">
    <property type="component" value="Unassembled WGS sequence"/>
</dbReference>
<dbReference type="Pfam" id="PF00528">
    <property type="entry name" value="BPD_transp_1"/>
    <property type="match status" value="1"/>
</dbReference>
<evidence type="ECO:0000256" key="6">
    <source>
        <dbReference type="ARBA" id="ARBA00023136"/>
    </source>
</evidence>
<dbReference type="PANTHER" id="PTHR30193">
    <property type="entry name" value="ABC TRANSPORTER PERMEASE PROTEIN"/>
    <property type="match status" value="1"/>
</dbReference>
<keyword evidence="5 7" id="KW-1133">Transmembrane helix</keyword>
<dbReference type="PANTHER" id="PTHR30193:SF37">
    <property type="entry name" value="INNER MEMBRANE ABC TRANSPORTER PERMEASE PROTEIN YCJO"/>
    <property type="match status" value="1"/>
</dbReference>
<dbReference type="InterPro" id="IPR051393">
    <property type="entry name" value="ABC_transporter_permease"/>
</dbReference>
<organism evidence="10 11">
    <name type="scientific">Streptomyces himalayensis subsp. himalayensis</name>
    <dbReference type="NCBI Taxonomy" id="2756131"/>
    <lineage>
        <taxon>Bacteria</taxon>
        <taxon>Bacillati</taxon>
        <taxon>Actinomycetota</taxon>
        <taxon>Actinomycetes</taxon>
        <taxon>Kitasatosporales</taxon>
        <taxon>Streptomycetaceae</taxon>
        <taxon>Streptomyces</taxon>
        <taxon>Streptomyces himalayensis</taxon>
    </lineage>
</organism>
<evidence type="ECO:0000259" key="9">
    <source>
        <dbReference type="PROSITE" id="PS50928"/>
    </source>
</evidence>
<feature type="transmembrane region" description="Helical" evidence="7">
    <location>
        <begin position="50"/>
        <end position="74"/>
    </location>
</feature>
<feature type="region of interest" description="Disordered" evidence="8">
    <location>
        <begin position="1"/>
        <end position="31"/>
    </location>
</feature>
<dbReference type="CDD" id="cd06261">
    <property type="entry name" value="TM_PBP2"/>
    <property type="match status" value="1"/>
</dbReference>
<dbReference type="InterPro" id="IPR035906">
    <property type="entry name" value="MetI-like_sf"/>
</dbReference>
<keyword evidence="3" id="KW-1003">Cell membrane</keyword>
<keyword evidence="2 7" id="KW-0813">Transport</keyword>
<keyword evidence="4 7" id="KW-0812">Transmembrane</keyword>
<dbReference type="GO" id="GO:0005886">
    <property type="term" value="C:plasma membrane"/>
    <property type="evidence" value="ECO:0007669"/>
    <property type="project" value="UniProtKB-SubCell"/>
</dbReference>
<keyword evidence="6 7" id="KW-0472">Membrane</keyword>
<evidence type="ECO:0000256" key="3">
    <source>
        <dbReference type="ARBA" id="ARBA00022475"/>
    </source>
</evidence>
<dbReference type="PROSITE" id="PS50928">
    <property type="entry name" value="ABC_TM1"/>
    <property type="match status" value="1"/>
</dbReference>
<feature type="transmembrane region" description="Helical" evidence="7">
    <location>
        <begin position="115"/>
        <end position="137"/>
    </location>
</feature>
<name>A0A7W0DKW3_9ACTN</name>
<accession>A0A7W0DKW3</accession>
<dbReference type="Gene3D" id="1.10.3720.10">
    <property type="entry name" value="MetI-like"/>
    <property type="match status" value="1"/>
</dbReference>
<sequence>MSIDIGGRKLTPTGEQPPVAQSALSQVTPAPGTGRLRAAARAVRRGYHPYAFIAPSTLLLIAFGIVPIALALFVSFTDLDLKGLGDHSQVRFVGLENYTRLFDDPLFHRSVLNTVIFVGLGVPGVLVVSLTVALLLNTATTRLFRWLRALFFLPSITNIVAIAVVWGYLYQTDYGLLNQLLSVLHIDAVPWLDDPETSRFSLALMAIWRGSGLNVMIFLAALQAIPTEYYEAAALDGAGRWHRLRYITLPMLRFAIFFVVVTTLIAWLQFFEEPFVLTNGGPLDATTSVSLFIYKTGFNHFEYGYASAGSFVLFLIIIVVTAIQFRSRRAELDA</sequence>
<feature type="transmembrane region" description="Helical" evidence="7">
    <location>
        <begin position="200"/>
        <end position="225"/>
    </location>
</feature>
<evidence type="ECO:0000256" key="5">
    <source>
        <dbReference type="ARBA" id="ARBA00022989"/>
    </source>
</evidence>
<comment type="similarity">
    <text evidence="7">Belongs to the binding-protein-dependent transport system permease family.</text>
</comment>
<evidence type="ECO:0000256" key="1">
    <source>
        <dbReference type="ARBA" id="ARBA00004651"/>
    </source>
</evidence>
<feature type="transmembrane region" description="Helical" evidence="7">
    <location>
        <begin position="149"/>
        <end position="169"/>
    </location>
</feature>
<comment type="subcellular location">
    <subcellularLocation>
        <location evidence="1 7">Cell membrane</location>
        <topology evidence="1 7">Multi-pass membrane protein</topology>
    </subcellularLocation>
</comment>
<dbReference type="EMBL" id="JACEHE010000007">
    <property type="protein sequence ID" value="MBA2946992.1"/>
    <property type="molecule type" value="Genomic_DNA"/>
</dbReference>
<dbReference type="SUPFAM" id="SSF161098">
    <property type="entry name" value="MetI-like"/>
    <property type="match status" value="1"/>
</dbReference>
<reference evidence="10 11" key="1">
    <citation type="submission" date="2020-07" db="EMBL/GenBank/DDBJ databases">
        <title>Streptomyces isolated from Indian soil.</title>
        <authorList>
            <person name="Mandal S."/>
            <person name="Maiti P.K."/>
        </authorList>
    </citation>
    <scope>NUCLEOTIDE SEQUENCE [LARGE SCALE GENOMIC DNA]</scope>
    <source>
        <strain evidence="10 11">PSKA28</strain>
    </source>
</reference>
<evidence type="ECO:0000256" key="8">
    <source>
        <dbReference type="SAM" id="MobiDB-lite"/>
    </source>
</evidence>
<feature type="transmembrane region" description="Helical" evidence="7">
    <location>
        <begin position="246"/>
        <end position="270"/>
    </location>
</feature>
<evidence type="ECO:0000256" key="4">
    <source>
        <dbReference type="ARBA" id="ARBA00022692"/>
    </source>
</evidence>
<proteinExistence type="inferred from homology"/>
<comment type="caution">
    <text evidence="10">The sequence shown here is derived from an EMBL/GenBank/DDBJ whole genome shotgun (WGS) entry which is preliminary data.</text>
</comment>
<evidence type="ECO:0000313" key="11">
    <source>
        <dbReference type="Proteomes" id="UP000545761"/>
    </source>
</evidence>
<feature type="domain" description="ABC transmembrane type-1" evidence="9">
    <location>
        <begin position="111"/>
        <end position="324"/>
    </location>
</feature>
<dbReference type="AlphaFoldDB" id="A0A7W0DKW3"/>
<dbReference type="GO" id="GO:0055085">
    <property type="term" value="P:transmembrane transport"/>
    <property type="evidence" value="ECO:0007669"/>
    <property type="project" value="InterPro"/>
</dbReference>
<protein>
    <submittedName>
        <fullName evidence="10">Sugar ABC transporter permease</fullName>
    </submittedName>
</protein>
<evidence type="ECO:0000313" key="10">
    <source>
        <dbReference type="EMBL" id="MBA2946992.1"/>
    </source>
</evidence>
<dbReference type="InterPro" id="IPR000515">
    <property type="entry name" value="MetI-like"/>
</dbReference>
<evidence type="ECO:0000256" key="7">
    <source>
        <dbReference type="RuleBase" id="RU363032"/>
    </source>
</evidence>
<dbReference type="RefSeq" id="WP_181657952.1">
    <property type="nucleotide sequence ID" value="NZ_JACEHE010000007.1"/>
</dbReference>
<feature type="transmembrane region" description="Helical" evidence="7">
    <location>
        <begin position="303"/>
        <end position="323"/>
    </location>
</feature>
<evidence type="ECO:0000256" key="2">
    <source>
        <dbReference type="ARBA" id="ARBA00022448"/>
    </source>
</evidence>
<gene>
    <name evidence="10" type="ORF">H1D24_14560</name>
</gene>